<dbReference type="InterPro" id="IPR036393">
    <property type="entry name" value="AceGlu_kinase-like_sf"/>
</dbReference>
<evidence type="ECO:0000256" key="1">
    <source>
        <dbReference type="ARBA" id="ARBA00004828"/>
    </source>
</evidence>
<evidence type="ECO:0000313" key="12">
    <source>
        <dbReference type="Proteomes" id="UP001299546"/>
    </source>
</evidence>
<dbReference type="EMBL" id="JAJCIS010000001">
    <property type="protein sequence ID" value="MCB7385926.1"/>
    <property type="molecule type" value="Genomic_DNA"/>
</dbReference>
<keyword evidence="12" id="KW-1185">Reference proteome</keyword>
<protein>
    <recommendedName>
        <fullName evidence="2">acetylglutamate kinase</fullName>
        <ecNumber evidence="2">2.7.2.8</ecNumber>
    </recommendedName>
</protein>
<dbReference type="PANTHER" id="PTHR23342:SF0">
    <property type="entry name" value="N-ACETYLGLUTAMATE SYNTHASE, MITOCHONDRIAL"/>
    <property type="match status" value="1"/>
</dbReference>
<evidence type="ECO:0000256" key="3">
    <source>
        <dbReference type="ARBA" id="ARBA00022571"/>
    </source>
</evidence>
<keyword evidence="6" id="KW-0547">Nucleotide-binding</keyword>
<feature type="domain" description="Aspartate/glutamate/uridylate kinase" evidence="10">
    <location>
        <begin position="98"/>
        <end position="206"/>
    </location>
</feature>
<gene>
    <name evidence="11" type="ORF">LIZ65_01385</name>
</gene>
<dbReference type="SUPFAM" id="SSF53633">
    <property type="entry name" value="Carbamate kinase-like"/>
    <property type="match status" value="1"/>
</dbReference>
<dbReference type="InterPro" id="IPR004662">
    <property type="entry name" value="AcgluKinase_fam"/>
</dbReference>
<evidence type="ECO:0000256" key="9">
    <source>
        <dbReference type="ARBA" id="ARBA00048141"/>
    </source>
</evidence>
<dbReference type="Pfam" id="PF00696">
    <property type="entry name" value="AA_kinase"/>
    <property type="match status" value="1"/>
</dbReference>
<keyword evidence="7 11" id="KW-0418">Kinase</keyword>
<reference evidence="11 12" key="1">
    <citation type="submission" date="2021-10" db="EMBL/GenBank/DDBJ databases">
        <title>Collection of gut derived symbiotic bacterial strains cultured from healthy donors.</title>
        <authorList>
            <person name="Lin H."/>
            <person name="Littmann E."/>
            <person name="Kohout C."/>
            <person name="Pamer E.G."/>
        </authorList>
    </citation>
    <scope>NUCLEOTIDE SEQUENCE [LARGE SCALE GENOMIC DNA]</scope>
    <source>
        <strain evidence="11 12">DFI.1.165</strain>
    </source>
</reference>
<dbReference type="InterPro" id="IPR001048">
    <property type="entry name" value="Asp/Glu/Uridylate_kinase"/>
</dbReference>
<sequence>MEKNLKSVEEKAAILTDALPYIRDFNHKIVVIEYGCSEWLNGVEEQRLMQDIVLLKSIGMRPIVVHDTRMGMDKFRENKRVAKLLELCGVKAIGICGVDTQTLHMSLDNDYIPVIVPNDIDNETEYINPKDTALEIAVKMEADKLVYLSKYPGIYVDESREEVFSRLTVDEVEKLKKARGFPVEFEEIVEHGIQAVGEGVNRVHILDGRIRHVLLIEFFSVVGAGTIIIEDEDKLYAHELKKR</sequence>
<comment type="catalytic activity">
    <reaction evidence="9">
        <text>N-acetyl-L-glutamate + ATP = N-acetyl-L-glutamyl 5-phosphate + ADP</text>
        <dbReference type="Rhea" id="RHEA:14629"/>
        <dbReference type="ChEBI" id="CHEBI:30616"/>
        <dbReference type="ChEBI" id="CHEBI:44337"/>
        <dbReference type="ChEBI" id="CHEBI:57936"/>
        <dbReference type="ChEBI" id="CHEBI:456216"/>
        <dbReference type="EC" id="2.7.2.8"/>
    </reaction>
</comment>
<evidence type="ECO:0000256" key="5">
    <source>
        <dbReference type="ARBA" id="ARBA00022679"/>
    </source>
</evidence>
<proteinExistence type="predicted"/>
<dbReference type="PANTHER" id="PTHR23342">
    <property type="entry name" value="N-ACETYLGLUTAMATE SYNTHASE"/>
    <property type="match status" value="1"/>
</dbReference>
<comment type="pathway">
    <text evidence="1">Amino-acid biosynthesis; L-arginine biosynthesis; N(2)-acetyl-L-ornithine from L-glutamate: step 2/4.</text>
</comment>
<comment type="caution">
    <text evidence="11">The sequence shown here is derived from an EMBL/GenBank/DDBJ whole genome shotgun (WGS) entry which is preliminary data.</text>
</comment>
<accession>A0ABS8DBY8</accession>
<evidence type="ECO:0000256" key="7">
    <source>
        <dbReference type="ARBA" id="ARBA00022777"/>
    </source>
</evidence>
<keyword evidence="5" id="KW-0808">Transferase</keyword>
<name>A0ABS8DBY8_9FIRM</name>
<organism evidence="11 12">
    <name type="scientific">Bariatricus massiliensis</name>
    <dbReference type="NCBI Taxonomy" id="1745713"/>
    <lineage>
        <taxon>Bacteria</taxon>
        <taxon>Bacillati</taxon>
        <taxon>Bacillota</taxon>
        <taxon>Clostridia</taxon>
        <taxon>Lachnospirales</taxon>
        <taxon>Lachnospiraceae</taxon>
        <taxon>Bariatricus</taxon>
    </lineage>
</organism>
<keyword evidence="3" id="KW-0055">Arginine biosynthesis</keyword>
<dbReference type="Proteomes" id="UP001299546">
    <property type="component" value="Unassembled WGS sequence"/>
</dbReference>
<dbReference type="RefSeq" id="WP_066731929.1">
    <property type="nucleotide sequence ID" value="NZ_JAJCIQ010000001.1"/>
</dbReference>
<keyword evidence="4" id="KW-0028">Amino-acid biosynthesis</keyword>
<evidence type="ECO:0000256" key="2">
    <source>
        <dbReference type="ARBA" id="ARBA00013065"/>
    </source>
</evidence>
<dbReference type="Gene3D" id="3.40.1160.10">
    <property type="entry name" value="Acetylglutamate kinase-like"/>
    <property type="match status" value="2"/>
</dbReference>
<evidence type="ECO:0000256" key="4">
    <source>
        <dbReference type="ARBA" id="ARBA00022605"/>
    </source>
</evidence>
<evidence type="ECO:0000259" key="10">
    <source>
        <dbReference type="Pfam" id="PF00696"/>
    </source>
</evidence>
<dbReference type="EC" id="2.7.2.8" evidence="2"/>
<evidence type="ECO:0000256" key="6">
    <source>
        <dbReference type="ARBA" id="ARBA00022741"/>
    </source>
</evidence>
<keyword evidence="8" id="KW-0067">ATP-binding</keyword>
<dbReference type="GO" id="GO:0016301">
    <property type="term" value="F:kinase activity"/>
    <property type="evidence" value="ECO:0007669"/>
    <property type="project" value="UniProtKB-KW"/>
</dbReference>
<evidence type="ECO:0000313" key="11">
    <source>
        <dbReference type="EMBL" id="MCB7385926.1"/>
    </source>
</evidence>
<evidence type="ECO:0000256" key="8">
    <source>
        <dbReference type="ARBA" id="ARBA00022840"/>
    </source>
</evidence>
<dbReference type="PIRSF" id="PIRSF000728">
    <property type="entry name" value="NAGK"/>
    <property type="match status" value="1"/>
</dbReference>